<dbReference type="SMART" id="SM00881">
    <property type="entry name" value="CoA_binding"/>
    <property type="match status" value="1"/>
</dbReference>
<dbReference type="RefSeq" id="WP_135327007.1">
    <property type="nucleotide sequence ID" value="NZ_SRJC01000001.1"/>
</dbReference>
<name>A0A4Z0H2P7_9BACI</name>
<dbReference type="AlphaFoldDB" id="A0A4Z0H2P7"/>
<sequence>MSFQNPSKETIKNVLEQSKTIAVVGLSDKPHRTSYQISEAMKNAGYRIIPVNPTIEEWQGEKAYRSLQEVEEEIDIINVFRRPEHLPSIAEEAKGVNAKAFWGQQGVIHPEAWETLKDTEQVVIMDVCIKVAHALYC</sequence>
<protein>
    <submittedName>
        <fullName evidence="2">CoA-binding protein</fullName>
    </submittedName>
</protein>
<dbReference type="Gene3D" id="3.40.50.720">
    <property type="entry name" value="NAD(P)-binding Rossmann-like Domain"/>
    <property type="match status" value="1"/>
</dbReference>
<dbReference type="PANTHER" id="PTHR33303">
    <property type="entry name" value="CYTOPLASMIC PROTEIN-RELATED"/>
    <property type="match status" value="1"/>
</dbReference>
<evidence type="ECO:0000313" key="2">
    <source>
        <dbReference type="EMBL" id="TGB04642.1"/>
    </source>
</evidence>
<feature type="domain" description="CoA-binding" evidence="1">
    <location>
        <begin position="15"/>
        <end position="108"/>
    </location>
</feature>
<keyword evidence="3" id="KW-1185">Reference proteome</keyword>
<dbReference type="PANTHER" id="PTHR33303:SF2">
    <property type="entry name" value="COA-BINDING DOMAIN-CONTAINING PROTEIN"/>
    <property type="match status" value="1"/>
</dbReference>
<gene>
    <name evidence="2" type="ORF">E4663_06535</name>
</gene>
<evidence type="ECO:0000259" key="1">
    <source>
        <dbReference type="SMART" id="SM00881"/>
    </source>
</evidence>
<reference evidence="2 3" key="1">
    <citation type="journal article" date="2003" name="Int. J. Syst. Evol. Microbiol.">
        <title>Halobacillus salinus sp. nov., isolated from a salt lake on the coast of the East Sea in Korea.</title>
        <authorList>
            <person name="Yoon J.H."/>
            <person name="Kang K.H."/>
            <person name="Park Y.H."/>
        </authorList>
    </citation>
    <scope>NUCLEOTIDE SEQUENCE [LARGE SCALE GENOMIC DNA]</scope>
    <source>
        <strain evidence="2 3">HSL-3</strain>
    </source>
</reference>
<dbReference type="Proteomes" id="UP000297982">
    <property type="component" value="Unassembled WGS sequence"/>
</dbReference>
<dbReference type="InterPro" id="IPR036291">
    <property type="entry name" value="NAD(P)-bd_dom_sf"/>
</dbReference>
<dbReference type="STRING" id="192814.GCA_900166575_01711"/>
<proteinExistence type="predicted"/>
<comment type="caution">
    <text evidence="2">The sequence shown here is derived from an EMBL/GenBank/DDBJ whole genome shotgun (WGS) entry which is preliminary data.</text>
</comment>
<dbReference type="Pfam" id="PF13380">
    <property type="entry name" value="CoA_binding_2"/>
    <property type="match status" value="1"/>
</dbReference>
<organism evidence="2 3">
    <name type="scientific">Halobacillus salinus</name>
    <dbReference type="NCBI Taxonomy" id="192814"/>
    <lineage>
        <taxon>Bacteria</taxon>
        <taxon>Bacillati</taxon>
        <taxon>Bacillota</taxon>
        <taxon>Bacilli</taxon>
        <taxon>Bacillales</taxon>
        <taxon>Bacillaceae</taxon>
        <taxon>Halobacillus</taxon>
    </lineage>
</organism>
<dbReference type="SUPFAM" id="SSF51735">
    <property type="entry name" value="NAD(P)-binding Rossmann-fold domains"/>
    <property type="match status" value="1"/>
</dbReference>
<dbReference type="InterPro" id="IPR003781">
    <property type="entry name" value="CoA-bd"/>
</dbReference>
<accession>A0A4Z0H2P7</accession>
<evidence type="ECO:0000313" key="3">
    <source>
        <dbReference type="Proteomes" id="UP000297982"/>
    </source>
</evidence>
<dbReference type="EMBL" id="SRJC01000001">
    <property type="protein sequence ID" value="TGB04642.1"/>
    <property type="molecule type" value="Genomic_DNA"/>
</dbReference>